<dbReference type="GO" id="GO:0015031">
    <property type="term" value="P:protein transport"/>
    <property type="evidence" value="ECO:0007669"/>
    <property type="project" value="TreeGrafter"/>
</dbReference>
<dbReference type="InParanoid" id="A0A6L2Q7J3"/>
<name>A0A6L2Q7J3_COPFO</name>
<dbReference type="PANTHER" id="PTHR11188">
    <property type="entry name" value="ARRESTIN DOMAIN CONTAINING PROTEIN"/>
    <property type="match status" value="1"/>
</dbReference>
<dbReference type="SMART" id="SM01017">
    <property type="entry name" value="Arrestin_C"/>
    <property type="match status" value="1"/>
</dbReference>
<dbReference type="Proteomes" id="UP000502823">
    <property type="component" value="Unassembled WGS sequence"/>
</dbReference>
<dbReference type="OrthoDB" id="6608932at2759"/>
<evidence type="ECO:0000256" key="2">
    <source>
        <dbReference type="ARBA" id="ARBA00022606"/>
    </source>
</evidence>
<evidence type="ECO:0000259" key="4">
    <source>
        <dbReference type="SMART" id="SM01017"/>
    </source>
</evidence>
<dbReference type="InterPro" id="IPR014756">
    <property type="entry name" value="Ig_E-set"/>
</dbReference>
<proteinExistence type="inferred from homology"/>
<dbReference type="PANTHER" id="PTHR11188:SF17">
    <property type="entry name" value="FI21816P1"/>
    <property type="match status" value="1"/>
</dbReference>
<dbReference type="InterPro" id="IPR011021">
    <property type="entry name" value="Arrestin-like_N"/>
</dbReference>
<dbReference type="Pfam" id="PF00339">
    <property type="entry name" value="Arrestin_N"/>
    <property type="match status" value="2"/>
</dbReference>
<dbReference type="InterPro" id="IPR014752">
    <property type="entry name" value="Arrestin-like_C"/>
</dbReference>
<reference evidence="6" key="1">
    <citation type="submission" date="2020-01" db="EMBL/GenBank/DDBJ databases">
        <title>Draft genome sequence of the Termite Coptotermes fromosanus.</title>
        <authorList>
            <person name="Itakura S."/>
            <person name="Yosikawa Y."/>
            <person name="Umezawa K."/>
        </authorList>
    </citation>
    <scope>NUCLEOTIDE SEQUENCE [LARGE SCALE GENOMIC DNA]</scope>
</reference>
<protein>
    <recommendedName>
        <fullName evidence="4">Arrestin C-terminal-like domain-containing protein</fullName>
    </recommendedName>
</protein>
<accession>A0A6L2Q7J3</accession>
<gene>
    <name evidence="5" type="ORF">Cfor_05338</name>
</gene>
<dbReference type="AlphaFoldDB" id="A0A6L2Q7J3"/>
<comment type="similarity">
    <text evidence="1">Belongs to the arrestin family.</text>
</comment>
<evidence type="ECO:0000256" key="1">
    <source>
        <dbReference type="ARBA" id="ARBA00005298"/>
    </source>
</evidence>
<evidence type="ECO:0000313" key="6">
    <source>
        <dbReference type="Proteomes" id="UP000502823"/>
    </source>
</evidence>
<keyword evidence="2" id="KW-0716">Sensory transduction</keyword>
<dbReference type="SUPFAM" id="SSF81296">
    <property type="entry name" value="E set domains"/>
    <property type="match status" value="2"/>
</dbReference>
<sequence>MTETAICCVLQLFCSRHVPEEIRQFDVILEEPDHIYFCGEQISGHVKVDLAGCLTVQGITMRFVGEAYVSVPEQNETSPWNVRSLSGLRRNLCTKNKISPSMSDLSSYGGKEVESPDSAVEEVWTKLPRRRPPQTRRTREQNKDGAFCSYEKYFEHKMLWTGEHSFPFHYTLPGKLPASFHGRLGYIRYFCEATLERNALPNIQCRTMFSVSNIADVNTDPKADSGITEQRSTNSCLFCCQKGTIIVSAHLKRRAYAPGENILISADIVNMSNTPIQRSCAKLIQVVTYLSNKGFRSHVDEVVISHVYRGKVACGESDTWDGVPLTVPPLPPTSKPENFCKLMEIEYHLDFTVDIAGETNLLKLQMPLVVGTVPLQREFAKLEPVTAKDYKDQVPHLIPQRMETKYKKLPAVFSGPCVWGPQPVEYYYYQQVRRHQDTQTMLQAVLAPHQQDKMFVPRYICYRRVAGLARDSGFAHGIPQIVITEYAPCLRHHHLPPTSRRHSAPGHITILSPDRVPATPADTSLQKKLPDIPETK</sequence>
<organism evidence="5 6">
    <name type="scientific">Coptotermes formosanus</name>
    <name type="common">Formosan subterranean termite</name>
    <dbReference type="NCBI Taxonomy" id="36987"/>
    <lineage>
        <taxon>Eukaryota</taxon>
        <taxon>Metazoa</taxon>
        <taxon>Ecdysozoa</taxon>
        <taxon>Arthropoda</taxon>
        <taxon>Hexapoda</taxon>
        <taxon>Insecta</taxon>
        <taxon>Pterygota</taxon>
        <taxon>Neoptera</taxon>
        <taxon>Polyneoptera</taxon>
        <taxon>Dictyoptera</taxon>
        <taxon>Blattodea</taxon>
        <taxon>Blattoidea</taxon>
        <taxon>Termitoidae</taxon>
        <taxon>Rhinotermitidae</taxon>
        <taxon>Coptotermes</taxon>
    </lineage>
</organism>
<keyword evidence="6" id="KW-1185">Reference proteome</keyword>
<dbReference type="EMBL" id="BLKM01002677">
    <property type="protein sequence ID" value="GFG40839.1"/>
    <property type="molecule type" value="Genomic_DNA"/>
</dbReference>
<dbReference type="GO" id="GO:0005737">
    <property type="term" value="C:cytoplasm"/>
    <property type="evidence" value="ECO:0007669"/>
    <property type="project" value="TreeGrafter"/>
</dbReference>
<dbReference type="InterPro" id="IPR011022">
    <property type="entry name" value="Arrestin_C-like"/>
</dbReference>
<dbReference type="Pfam" id="PF02752">
    <property type="entry name" value="Arrestin_C"/>
    <property type="match status" value="1"/>
</dbReference>
<evidence type="ECO:0000313" key="5">
    <source>
        <dbReference type="EMBL" id="GFG40839.1"/>
    </source>
</evidence>
<dbReference type="InterPro" id="IPR050357">
    <property type="entry name" value="Arrestin_domain-protein"/>
</dbReference>
<feature type="domain" description="Arrestin C-terminal-like" evidence="4">
    <location>
        <begin position="241"/>
        <end position="375"/>
    </location>
</feature>
<comment type="caution">
    <text evidence="5">The sequence shown here is derived from an EMBL/GenBank/DDBJ whole genome shotgun (WGS) entry which is preliminary data.</text>
</comment>
<dbReference type="Gene3D" id="2.60.40.640">
    <property type="match status" value="2"/>
</dbReference>
<feature type="region of interest" description="Disordered" evidence="3">
    <location>
        <begin position="496"/>
        <end position="536"/>
    </location>
</feature>
<evidence type="ECO:0000256" key="3">
    <source>
        <dbReference type="SAM" id="MobiDB-lite"/>
    </source>
</evidence>